<dbReference type="InterPro" id="IPR016162">
    <property type="entry name" value="Ald_DH_N"/>
</dbReference>
<dbReference type="Gene3D" id="3.40.309.10">
    <property type="entry name" value="Aldehyde Dehydrogenase, Chain A, domain 2"/>
    <property type="match status" value="1"/>
</dbReference>
<accession>A0ABZ0ECP8</accession>
<dbReference type="InterPro" id="IPR015590">
    <property type="entry name" value="Aldehyde_DH_dom"/>
</dbReference>
<evidence type="ECO:0000256" key="1">
    <source>
        <dbReference type="ARBA" id="ARBA00009986"/>
    </source>
</evidence>
<dbReference type="EMBL" id="CP136511">
    <property type="protein sequence ID" value="WOD14700.1"/>
    <property type="molecule type" value="Genomic_DNA"/>
</dbReference>
<dbReference type="GO" id="GO:0016491">
    <property type="term" value="F:oxidoreductase activity"/>
    <property type="evidence" value="ECO:0007669"/>
    <property type="project" value="UniProtKB-KW"/>
</dbReference>
<keyword evidence="2 4" id="KW-0560">Oxidoreductase</keyword>
<feature type="domain" description="Aldehyde dehydrogenase" evidence="3">
    <location>
        <begin position="34"/>
        <end position="483"/>
    </location>
</feature>
<dbReference type="Gene3D" id="3.40.605.10">
    <property type="entry name" value="Aldehyde Dehydrogenase, Chain A, domain 1"/>
    <property type="match status" value="1"/>
</dbReference>
<sequence>MSGTQEDRSGAAKAYPRIGCFIDGEWIFDRPACQQVINPSDETQLGPVPGATREDLARALDAAHRGFLMWRDTPPQQRAELLLRATALLRERAEQIARIITLEQGKPIADARSEVDRASTFLEWDAAQCLRTYGTIVPAEPQMQRLVMRQPIGPVAAFTPWNVPISSPSRKISAALAAGCSVVIKAAEETPASACAFVQCFVDAGLPPGVLNLVFGDPAQISSALIASPVIRMITLTGSVQVGKQLTQLAAAAMKPVLMELGGHAPVLIGEDVDAANVGRLAAASKMRMAGQICASPTRFIVHEKVYDEFVAAFAGAAGELRVGDGFEPGVRMGPVANGRRLAALESLVFDAKDCGARVATGGHRIGDRGYFFAPTVIADVPLNARAMHEEPFGPLALCVPMRDLDQGIALANSLSVGLSAYAFTNSLHDAERISREVECGVLSINHFGSPGAETPFGGVKESGMGREGGPESLDSYTITKTVLQRTARV</sequence>
<dbReference type="EC" id="1.2.1.-" evidence="4"/>
<evidence type="ECO:0000259" key="3">
    <source>
        <dbReference type="Pfam" id="PF00171"/>
    </source>
</evidence>
<comment type="similarity">
    <text evidence="1">Belongs to the aldehyde dehydrogenase family.</text>
</comment>
<evidence type="ECO:0000256" key="2">
    <source>
        <dbReference type="ARBA" id="ARBA00023002"/>
    </source>
</evidence>
<dbReference type="InterPro" id="IPR050740">
    <property type="entry name" value="Aldehyde_DH_Superfamily"/>
</dbReference>
<name>A0ABZ0ECP8_9BURK</name>
<evidence type="ECO:0000313" key="5">
    <source>
        <dbReference type="Proteomes" id="UP001302652"/>
    </source>
</evidence>
<dbReference type="SUPFAM" id="SSF53720">
    <property type="entry name" value="ALDH-like"/>
    <property type="match status" value="1"/>
</dbReference>
<gene>
    <name evidence="4" type="ORF">RW095_00890</name>
</gene>
<dbReference type="CDD" id="cd07103">
    <property type="entry name" value="ALDH_F5_SSADH_GabD"/>
    <property type="match status" value="1"/>
</dbReference>
<reference evidence="4 5" key="1">
    <citation type="submission" date="2023-10" db="EMBL/GenBank/DDBJ databases">
        <title>Surface-active antibiotics is a multifunctional adaptation for post-fire microbes.</title>
        <authorList>
            <person name="Liu M.D."/>
            <person name="Du Y."/>
            <person name="Koupaei S.K."/>
            <person name="Kim N.R."/>
            <person name="Zhang W."/>
            <person name="Traxler M.F."/>
        </authorList>
    </citation>
    <scope>NUCLEOTIDE SEQUENCE [LARGE SCALE GENOMIC DNA]</scope>
    <source>
        <strain evidence="4 5">F3</strain>
    </source>
</reference>
<dbReference type="InterPro" id="IPR016161">
    <property type="entry name" value="Ald_DH/histidinol_DH"/>
</dbReference>
<dbReference type="PANTHER" id="PTHR43353">
    <property type="entry name" value="SUCCINATE-SEMIALDEHYDE DEHYDROGENASE, MITOCHONDRIAL"/>
    <property type="match status" value="1"/>
</dbReference>
<organism evidence="4 5">
    <name type="scientific">Paraburkholderia kirstenboschensis</name>
    <dbReference type="NCBI Taxonomy" id="1245436"/>
    <lineage>
        <taxon>Bacteria</taxon>
        <taxon>Pseudomonadati</taxon>
        <taxon>Pseudomonadota</taxon>
        <taxon>Betaproteobacteria</taxon>
        <taxon>Burkholderiales</taxon>
        <taxon>Burkholderiaceae</taxon>
        <taxon>Paraburkholderia</taxon>
    </lineage>
</organism>
<proteinExistence type="inferred from homology"/>
<dbReference type="Pfam" id="PF00171">
    <property type="entry name" value="Aldedh"/>
    <property type="match status" value="1"/>
</dbReference>
<dbReference type="PANTHER" id="PTHR43353:SF5">
    <property type="entry name" value="SUCCINATE-SEMIALDEHYDE DEHYDROGENASE, MITOCHONDRIAL"/>
    <property type="match status" value="1"/>
</dbReference>
<protein>
    <submittedName>
        <fullName evidence="4">NAD-dependent succinate-semialdehyde dehydrogenase</fullName>
        <ecNumber evidence="4">1.2.1.-</ecNumber>
    </submittedName>
</protein>
<keyword evidence="5" id="KW-1185">Reference proteome</keyword>
<evidence type="ECO:0000313" key="4">
    <source>
        <dbReference type="EMBL" id="WOD14700.1"/>
    </source>
</evidence>
<dbReference type="RefSeq" id="WP_317016677.1">
    <property type="nucleotide sequence ID" value="NZ_CP136511.1"/>
</dbReference>
<dbReference type="InterPro" id="IPR016163">
    <property type="entry name" value="Ald_DH_C"/>
</dbReference>
<dbReference type="Proteomes" id="UP001302652">
    <property type="component" value="Chromosome 3"/>
</dbReference>